<accession>A0ABT4RM93</accession>
<dbReference type="Proteomes" id="UP001147700">
    <property type="component" value="Unassembled WGS sequence"/>
</dbReference>
<gene>
    <name evidence="2" type="ORF">OJ962_19480</name>
</gene>
<dbReference type="EMBL" id="JAPCID010000028">
    <property type="protein sequence ID" value="MDA0139692.1"/>
    <property type="molecule type" value="Genomic_DNA"/>
</dbReference>
<proteinExistence type="predicted"/>
<dbReference type="RefSeq" id="WP_202955633.1">
    <property type="nucleotide sequence ID" value="NZ_JAPCID010000028.1"/>
</dbReference>
<protein>
    <submittedName>
        <fullName evidence="2">Uncharacterized protein</fullName>
    </submittedName>
</protein>
<evidence type="ECO:0000313" key="3">
    <source>
        <dbReference type="Proteomes" id="UP001147700"/>
    </source>
</evidence>
<evidence type="ECO:0000313" key="2">
    <source>
        <dbReference type="EMBL" id="MDA0139692.1"/>
    </source>
</evidence>
<sequence length="68" mass="6557">MSGSASASTTNGSQPHWAAADGEPVAPSSSSAKKAEFIVSKIAACSIAAAREMRVGGVPPPSTGCAPG</sequence>
<feature type="region of interest" description="Disordered" evidence="1">
    <location>
        <begin position="1"/>
        <end position="32"/>
    </location>
</feature>
<feature type="compositionally biased region" description="Low complexity" evidence="1">
    <location>
        <begin position="1"/>
        <end position="13"/>
    </location>
</feature>
<name>A0ABT4RM93_9ACTN</name>
<evidence type="ECO:0000256" key="1">
    <source>
        <dbReference type="SAM" id="MobiDB-lite"/>
    </source>
</evidence>
<keyword evidence="3" id="KW-1185">Reference proteome</keyword>
<reference evidence="2" key="1">
    <citation type="submission" date="2022-10" db="EMBL/GenBank/DDBJ databases">
        <title>The WGS of Solirubrobacter sp. CPCC 204708.</title>
        <authorList>
            <person name="Jiang Z."/>
        </authorList>
    </citation>
    <scope>NUCLEOTIDE SEQUENCE</scope>
    <source>
        <strain evidence="2">CPCC 204708</strain>
    </source>
</reference>
<comment type="caution">
    <text evidence="2">The sequence shown here is derived from an EMBL/GenBank/DDBJ whole genome shotgun (WGS) entry which is preliminary data.</text>
</comment>
<organism evidence="2 3">
    <name type="scientific">Solirubrobacter deserti</name>
    <dbReference type="NCBI Taxonomy" id="2282478"/>
    <lineage>
        <taxon>Bacteria</taxon>
        <taxon>Bacillati</taxon>
        <taxon>Actinomycetota</taxon>
        <taxon>Thermoleophilia</taxon>
        <taxon>Solirubrobacterales</taxon>
        <taxon>Solirubrobacteraceae</taxon>
        <taxon>Solirubrobacter</taxon>
    </lineage>
</organism>